<feature type="region of interest" description="Disordered" evidence="1">
    <location>
        <begin position="1"/>
        <end position="21"/>
    </location>
</feature>
<sequence length="250" mass="27370">MSANAKAAATSTDTVRNNRRQPAEFIRHWRLRPVARGGEHANRIAALYVGAHRGRIRLLCCGTQPGRRCANHHYIAGTQGHPAGVGRIEEFDSRDSVSVCCRYGAHTVGDRFTTGDDRLGQRGRAPSFVARTPTVAERSCRPACSPTIGPQSAGVVVPPIPNGAVFGNRVTSYPDKKSSAVRKRPECRRWTRTQTTVAATAIVTPAEAINANSARSRVDKNPLCRPALPDGPRLVDVRRQLYNRRYRLDG</sequence>
<reference evidence="2 3" key="1">
    <citation type="submission" date="2022-06" db="EMBL/GenBank/DDBJ databases">
        <title>Genomic Encyclopedia of Archaeal and Bacterial Type Strains, Phase II (KMG-II): from individual species to whole genera.</title>
        <authorList>
            <person name="Goeker M."/>
        </authorList>
    </citation>
    <scope>NUCLEOTIDE SEQUENCE [LARGE SCALE GENOMIC DNA]</scope>
    <source>
        <strain evidence="2 3">DSM 44693</strain>
    </source>
</reference>
<feature type="compositionally biased region" description="Polar residues" evidence="1">
    <location>
        <begin position="1"/>
        <end position="15"/>
    </location>
</feature>
<evidence type="ECO:0000256" key="1">
    <source>
        <dbReference type="SAM" id="MobiDB-lite"/>
    </source>
</evidence>
<protein>
    <submittedName>
        <fullName evidence="2">Uncharacterized protein</fullName>
    </submittedName>
</protein>
<name>A0ABT1H964_9NOCA</name>
<dbReference type="Proteomes" id="UP001206895">
    <property type="component" value="Unassembled WGS sequence"/>
</dbReference>
<gene>
    <name evidence="2" type="ORF">LX13_000601</name>
</gene>
<accession>A0ABT1H964</accession>
<comment type="caution">
    <text evidence="2">The sequence shown here is derived from an EMBL/GenBank/DDBJ whole genome shotgun (WGS) entry which is preliminary data.</text>
</comment>
<evidence type="ECO:0000313" key="2">
    <source>
        <dbReference type="EMBL" id="MCP2174794.1"/>
    </source>
</evidence>
<proteinExistence type="predicted"/>
<organism evidence="2 3">
    <name type="scientific">Williamsia maris</name>
    <dbReference type="NCBI Taxonomy" id="72806"/>
    <lineage>
        <taxon>Bacteria</taxon>
        <taxon>Bacillati</taxon>
        <taxon>Actinomycetota</taxon>
        <taxon>Actinomycetes</taxon>
        <taxon>Mycobacteriales</taxon>
        <taxon>Nocardiaceae</taxon>
        <taxon>Williamsia</taxon>
    </lineage>
</organism>
<keyword evidence="3" id="KW-1185">Reference proteome</keyword>
<evidence type="ECO:0000313" key="3">
    <source>
        <dbReference type="Proteomes" id="UP001206895"/>
    </source>
</evidence>
<dbReference type="EMBL" id="JAMTCJ010000001">
    <property type="protein sequence ID" value="MCP2174794.1"/>
    <property type="molecule type" value="Genomic_DNA"/>
</dbReference>